<dbReference type="SUPFAM" id="SSF88946">
    <property type="entry name" value="Sigma2 domain of RNA polymerase sigma factors"/>
    <property type="match status" value="1"/>
</dbReference>
<dbReference type="InterPro" id="IPR013324">
    <property type="entry name" value="RNA_pol_sigma_r3/r4-like"/>
</dbReference>
<keyword evidence="9" id="KW-1185">Reference proteome</keyword>
<dbReference type="InterPro" id="IPR036388">
    <property type="entry name" value="WH-like_DNA-bd_sf"/>
</dbReference>
<comment type="subunit">
    <text evidence="2">Interacts transiently with the RNA polymerase catalytic core formed by RpoA, RpoB, RpoC and RpoZ (2 alpha, 1 beta, 1 beta' and 1 omega subunit) to form the RNA polymerase holoenzyme that can initiate transcription.</text>
</comment>
<proteinExistence type="inferred from homology"/>
<dbReference type="InterPro" id="IPR013325">
    <property type="entry name" value="RNA_pol_sigma_r2"/>
</dbReference>
<dbReference type="RefSeq" id="WP_177154926.1">
    <property type="nucleotide sequence ID" value="NZ_FNAD01000007.1"/>
</dbReference>
<dbReference type="AlphaFoldDB" id="A0A1G6XCB1"/>
<evidence type="ECO:0000256" key="2">
    <source>
        <dbReference type="ARBA" id="ARBA00011344"/>
    </source>
</evidence>
<comment type="similarity">
    <text evidence="1">Belongs to the sigma-70 factor family. ECF subfamily.</text>
</comment>
<dbReference type="Pfam" id="PF04542">
    <property type="entry name" value="Sigma70_r2"/>
    <property type="match status" value="1"/>
</dbReference>
<evidence type="ECO:0000313" key="9">
    <source>
        <dbReference type="Proteomes" id="UP000198949"/>
    </source>
</evidence>
<dbReference type="Proteomes" id="UP000198949">
    <property type="component" value="Unassembled WGS sequence"/>
</dbReference>
<dbReference type="InterPro" id="IPR014284">
    <property type="entry name" value="RNA_pol_sigma-70_dom"/>
</dbReference>
<dbReference type="NCBIfam" id="TIGR02937">
    <property type="entry name" value="sigma70-ECF"/>
    <property type="match status" value="1"/>
</dbReference>
<evidence type="ECO:0000256" key="1">
    <source>
        <dbReference type="ARBA" id="ARBA00010641"/>
    </source>
</evidence>
<name>A0A1G6XCB1_9ACTN</name>
<protein>
    <submittedName>
        <fullName evidence="8">RNA polymerase sigma-70 factor, ECF subfamily</fullName>
    </submittedName>
</protein>
<evidence type="ECO:0000256" key="3">
    <source>
        <dbReference type="ARBA" id="ARBA00023015"/>
    </source>
</evidence>
<dbReference type="STRING" id="58114.SAMN05216270_10797"/>
<dbReference type="SUPFAM" id="SSF88659">
    <property type="entry name" value="Sigma3 and sigma4 domains of RNA polymerase sigma factors"/>
    <property type="match status" value="1"/>
</dbReference>
<keyword evidence="5" id="KW-0804">Transcription</keyword>
<organism evidence="8 9">
    <name type="scientific">Glycomyces harbinensis</name>
    <dbReference type="NCBI Taxonomy" id="58114"/>
    <lineage>
        <taxon>Bacteria</taxon>
        <taxon>Bacillati</taxon>
        <taxon>Actinomycetota</taxon>
        <taxon>Actinomycetes</taxon>
        <taxon>Glycomycetales</taxon>
        <taxon>Glycomycetaceae</taxon>
        <taxon>Glycomyces</taxon>
    </lineage>
</organism>
<keyword evidence="3" id="KW-0805">Transcription regulation</keyword>
<sequence length="313" mass="33966">MSLTAGEVDQFEACRPRLAALAYRLLGSASDAEDAVQDAFLRWAAVDRDEIRTPEAWLTKALTNGCLDRLSSARARRERSFGQWLPEPVLDGDPLLDPAETAEQRESVSLAMLLLLERLGPAERAVYVLREAFSYSHREIAQMLDLTEAASQQHLHRARERIGTVDREEPVDAAAGRRIIEAFLAAAASGRTERLVALLRDDATATGDGGPVPTIPGEYRGAERIAAYVRGVFKPTPVKRRLLGGAPAVHAAAVNGCPALVAVLDDRVVGVMAFAVVGGKIAAVRNFADPAKLAYLSRRWRTRAPEAPLIASW</sequence>
<dbReference type="GO" id="GO:0016987">
    <property type="term" value="F:sigma factor activity"/>
    <property type="evidence" value="ECO:0007669"/>
    <property type="project" value="UniProtKB-KW"/>
</dbReference>
<dbReference type="InterPro" id="IPR013249">
    <property type="entry name" value="RNA_pol_sigma70_r4_t2"/>
</dbReference>
<dbReference type="PANTHER" id="PTHR30173">
    <property type="entry name" value="SIGMA 19 FACTOR"/>
    <property type="match status" value="1"/>
</dbReference>
<dbReference type="Gene3D" id="1.10.1740.10">
    <property type="match status" value="1"/>
</dbReference>
<accession>A0A1G6XCB1</accession>
<dbReference type="Gene3D" id="3.10.450.50">
    <property type="match status" value="1"/>
</dbReference>
<reference evidence="9" key="1">
    <citation type="submission" date="2016-10" db="EMBL/GenBank/DDBJ databases">
        <authorList>
            <person name="Varghese N."/>
            <person name="Submissions S."/>
        </authorList>
    </citation>
    <scope>NUCLEOTIDE SEQUENCE [LARGE SCALE GENOMIC DNA]</scope>
    <source>
        <strain evidence="9">CGMCC 4.3516</strain>
    </source>
</reference>
<evidence type="ECO:0000256" key="4">
    <source>
        <dbReference type="ARBA" id="ARBA00023082"/>
    </source>
</evidence>
<dbReference type="InterPro" id="IPR052704">
    <property type="entry name" value="ECF_Sigma-70_Domain"/>
</dbReference>
<evidence type="ECO:0000256" key="5">
    <source>
        <dbReference type="ARBA" id="ARBA00023163"/>
    </source>
</evidence>
<gene>
    <name evidence="8" type="ORF">SAMN05216270_10797</name>
</gene>
<dbReference type="EMBL" id="FNAD01000007">
    <property type="protein sequence ID" value="SDD75849.1"/>
    <property type="molecule type" value="Genomic_DNA"/>
</dbReference>
<feature type="domain" description="RNA polymerase sigma-70 region 2" evidence="6">
    <location>
        <begin position="11"/>
        <end position="74"/>
    </location>
</feature>
<dbReference type="GO" id="GO:0006352">
    <property type="term" value="P:DNA-templated transcription initiation"/>
    <property type="evidence" value="ECO:0007669"/>
    <property type="project" value="InterPro"/>
</dbReference>
<dbReference type="GO" id="GO:0003677">
    <property type="term" value="F:DNA binding"/>
    <property type="evidence" value="ECO:0007669"/>
    <property type="project" value="InterPro"/>
</dbReference>
<evidence type="ECO:0000259" key="7">
    <source>
        <dbReference type="Pfam" id="PF08281"/>
    </source>
</evidence>
<dbReference type="InterPro" id="IPR032710">
    <property type="entry name" value="NTF2-like_dom_sf"/>
</dbReference>
<feature type="domain" description="RNA polymerase sigma factor 70 region 4 type 2" evidence="7">
    <location>
        <begin position="111"/>
        <end position="162"/>
    </location>
</feature>
<dbReference type="Pfam" id="PF08281">
    <property type="entry name" value="Sigma70_r4_2"/>
    <property type="match status" value="1"/>
</dbReference>
<dbReference type="InterPro" id="IPR007627">
    <property type="entry name" value="RNA_pol_sigma70_r2"/>
</dbReference>
<evidence type="ECO:0000259" key="6">
    <source>
        <dbReference type="Pfam" id="PF04542"/>
    </source>
</evidence>
<keyword evidence="4" id="KW-0731">Sigma factor</keyword>
<dbReference type="Gene3D" id="1.10.10.10">
    <property type="entry name" value="Winged helix-like DNA-binding domain superfamily/Winged helix DNA-binding domain"/>
    <property type="match status" value="1"/>
</dbReference>
<dbReference type="SUPFAM" id="SSF54427">
    <property type="entry name" value="NTF2-like"/>
    <property type="match status" value="1"/>
</dbReference>
<dbReference type="PANTHER" id="PTHR30173:SF36">
    <property type="entry name" value="ECF RNA POLYMERASE SIGMA FACTOR SIGJ"/>
    <property type="match status" value="1"/>
</dbReference>
<evidence type="ECO:0000313" key="8">
    <source>
        <dbReference type="EMBL" id="SDD75849.1"/>
    </source>
</evidence>